<dbReference type="Gene3D" id="1.25.40.390">
    <property type="match status" value="1"/>
</dbReference>
<feature type="signal peptide" evidence="1">
    <location>
        <begin position="1"/>
        <end position="24"/>
    </location>
</feature>
<name>A0ABT8L961_9BACT</name>
<dbReference type="Pfam" id="PF12771">
    <property type="entry name" value="SusD-like_2"/>
    <property type="match status" value="1"/>
</dbReference>
<keyword evidence="1" id="KW-0732">Signal</keyword>
<sequence length="488" mass="53584">MMKTKYFKHILLAMLFAIASFSCDDYLGGDTNIDPNRVGEVSLEALLPTIAASTALNHYNLGFRTSQIVQYVASATATASDTDTHNQIRLGTTWTGIYLRALSNANLLAIQSGEENSPHYEGVAKVVLALNLGLATDTWGDVPYSQAFQANENLTPAFDNQEAIYTTIQQLLDEAIIALNSENSVFSPADDDVLYSGDLSKWVKAAYTLKARYALHLSEFDPEAPSKALTAIANGFDGNGDDFQFLYDERNLNPWHKRPALANATGNASITFSEQLIDAMNGTDYGVFDPRLPLIAENDGEAEYKGAVNGSEAGEDSNSKFSVDTWYSTATAPVLMLTYAESKFIEAEATFLNNGGTTTSVGSTQEAYDAYLAGIGAHMDKLGVDPAERDAYLADPAVAVGAGALTLELIMKEKYIANFLNPETWVDFRRYDHNPAVFKDLELPINHNPDLNGQWIRRVLYPLDELSRNSEEVSKVQQGLEVKLWWDK</sequence>
<dbReference type="RefSeq" id="WP_346759624.1">
    <property type="nucleotide sequence ID" value="NZ_JAUJEB010000004.1"/>
</dbReference>
<dbReference type="InterPro" id="IPR041662">
    <property type="entry name" value="SusD-like_2"/>
</dbReference>
<evidence type="ECO:0000256" key="1">
    <source>
        <dbReference type="SAM" id="SignalP"/>
    </source>
</evidence>
<gene>
    <name evidence="2" type="ORF">QQ020_19585</name>
</gene>
<accession>A0ABT8L961</accession>
<keyword evidence="3" id="KW-1185">Reference proteome</keyword>
<reference evidence="2" key="1">
    <citation type="submission" date="2023-06" db="EMBL/GenBank/DDBJ databases">
        <title>Genomic of Agaribacillus aureum.</title>
        <authorList>
            <person name="Wang G."/>
        </authorList>
    </citation>
    <scope>NUCLEOTIDE SEQUENCE</scope>
    <source>
        <strain evidence="2">BMA12</strain>
    </source>
</reference>
<comment type="caution">
    <text evidence="2">The sequence shown here is derived from an EMBL/GenBank/DDBJ whole genome shotgun (WGS) entry which is preliminary data.</text>
</comment>
<protein>
    <submittedName>
        <fullName evidence="2">SusD/RagB family nutrient-binding outer membrane lipoprotein</fullName>
    </submittedName>
</protein>
<feature type="chain" id="PRO_5046784013" evidence="1">
    <location>
        <begin position="25"/>
        <end position="488"/>
    </location>
</feature>
<keyword evidence="2" id="KW-0449">Lipoprotein</keyword>
<evidence type="ECO:0000313" key="2">
    <source>
        <dbReference type="EMBL" id="MDN5214290.1"/>
    </source>
</evidence>
<dbReference type="InterPro" id="IPR011990">
    <property type="entry name" value="TPR-like_helical_dom_sf"/>
</dbReference>
<organism evidence="2 3">
    <name type="scientific">Agaribacillus aureus</name>
    <dbReference type="NCBI Taxonomy" id="3051825"/>
    <lineage>
        <taxon>Bacteria</taxon>
        <taxon>Pseudomonadati</taxon>
        <taxon>Bacteroidota</taxon>
        <taxon>Cytophagia</taxon>
        <taxon>Cytophagales</taxon>
        <taxon>Splendidivirgaceae</taxon>
        <taxon>Agaribacillus</taxon>
    </lineage>
</organism>
<dbReference type="PROSITE" id="PS51257">
    <property type="entry name" value="PROKAR_LIPOPROTEIN"/>
    <property type="match status" value="1"/>
</dbReference>
<dbReference type="EMBL" id="JAUJEB010000004">
    <property type="protein sequence ID" value="MDN5214290.1"/>
    <property type="molecule type" value="Genomic_DNA"/>
</dbReference>
<dbReference type="Proteomes" id="UP001172083">
    <property type="component" value="Unassembled WGS sequence"/>
</dbReference>
<dbReference type="SUPFAM" id="SSF48452">
    <property type="entry name" value="TPR-like"/>
    <property type="match status" value="1"/>
</dbReference>
<proteinExistence type="predicted"/>
<evidence type="ECO:0000313" key="3">
    <source>
        <dbReference type="Proteomes" id="UP001172083"/>
    </source>
</evidence>